<feature type="transmembrane region" description="Helical" evidence="8">
    <location>
        <begin position="197"/>
        <end position="215"/>
    </location>
</feature>
<feature type="transmembrane region" description="Helical" evidence="8">
    <location>
        <begin position="131"/>
        <end position="150"/>
    </location>
</feature>
<keyword evidence="5" id="KW-0769">Symport</keyword>
<feature type="transmembrane region" description="Helical" evidence="8">
    <location>
        <begin position="355"/>
        <end position="374"/>
    </location>
</feature>
<evidence type="ECO:0000313" key="10">
    <source>
        <dbReference type="Proteomes" id="UP001634747"/>
    </source>
</evidence>
<keyword evidence="4 8" id="KW-0812">Transmembrane</keyword>
<dbReference type="RefSeq" id="WP_263411928.1">
    <property type="nucleotide sequence ID" value="NZ_BAABBH010000001.1"/>
</dbReference>
<keyword evidence="2" id="KW-0813">Transport</keyword>
<dbReference type="PROSITE" id="PS00714">
    <property type="entry name" value="NA_DICARBOXYL_SYMP_2"/>
    <property type="match status" value="1"/>
</dbReference>
<accession>A0ABW9KNT9</accession>
<dbReference type="InterPro" id="IPR018107">
    <property type="entry name" value="Na-dicarboxylate_symporter_CS"/>
</dbReference>
<dbReference type="PANTHER" id="PTHR42865:SF7">
    <property type="entry name" value="PROTON_GLUTAMATE-ASPARTATE SYMPORTER"/>
    <property type="match status" value="1"/>
</dbReference>
<evidence type="ECO:0000256" key="4">
    <source>
        <dbReference type="ARBA" id="ARBA00022692"/>
    </source>
</evidence>
<feature type="transmembrane region" description="Helical" evidence="8">
    <location>
        <begin position="64"/>
        <end position="88"/>
    </location>
</feature>
<organism evidence="9 10">
    <name type="scientific">Terriglobus aquaticus</name>
    <dbReference type="NCBI Taxonomy" id="940139"/>
    <lineage>
        <taxon>Bacteria</taxon>
        <taxon>Pseudomonadati</taxon>
        <taxon>Acidobacteriota</taxon>
        <taxon>Terriglobia</taxon>
        <taxon>Terriglobales</taxon>
        <taxon>Acidobacteriaceae</taxon>
        <taxon>Terriglobus</taxon>
    </lineage>
</organism>
<evidence type="ECO:0000256" key="2">
    <source>
        <dbReference type="ARBA" id="ARBA00022448"/>
    </source>
</evidence>
<reference evidence="9 10" key="1">
    <citation type="submission" date="2024-12" db="EMBL/GenBank/DDBJ databases">
        <authorList>
            <person name="Lee Y."/>
        </authorList>
    </citation>
    <scope>NUCLEOTIDE SEQUENCE [LARGE SCALE GENOMIC DNA]</scope>
    <source>
        <strain evidence="9 10">03SUJ4</strain>
    </source>
</reference>
<dbReference type="InterPro" id="IPR001991">
    <property type="entry name" value="Na-dicarboxylate_symporter"/>
</dbReference>
<dbReference type="PRINTS" id="PR00173">
    <property type="entry name" value="EDTRNSPORT"/>
</dbReference>
<evidence type="ECO:0000256" key="5">
    <source>
        <dbReference type="ARBA" id="ARBA00022847"/>
    </source>
</evidence>
<keyword evidence="3" id="KW-1003">Cell membrane</keyword>
<feature type="transmembrane region" description="Helical" evidence="8">
    <location>
        <begin position="100"/>
        <end position="119"/>
    </location>
</feature>
<keyword evidence="6 8" id="KW-1133">Transmembrane helix</keyword>
<evidence type="ECO:0000256" key="3">
    <source>
        <dbReference type="ARBA" id="ARBA00022475"/>
    </source>
</evidence>
<sequence>MRPRNLNQIGTPLISVVLLLAGFAVRIAGISSGGMHTAGLSARVLGCALLLYWAGWVRRSLTPLILAGMVLGIEVGLDTPGVAVGAHFLSDIFLRLVKTIVAPLILVTLISGIAGHGDLKSVGRMGWKSLVYFEVLTTVALVLGLIAANLTHAGRGLKMPAELGGGLGAVPPPLHWQDFLVHTVPENLAKSVAEGQVLQVAVFAVLFGIGLALVPRDKAEPLLRLTHSISEVMFRFTNLVMYLAPLAVASAMAFTVAKLGGGVLIHLGKLLAVFYATAAVFVAGVLVPVALLARVPLRRFVQHVSAPAAIAFATAASEAALPRAMEEMELLGVPRRVLAFVIPAGYSFNLDGSTLYLAMATVFVAQVAGMPLSVGTQVFMVGTLMLASKGVAGVPRAVLVVLLATASTLRLPSEPILVLLGIDALMDMGRTAINVIGNCLASAVVARWEGVFGEQTASVAVREEDLLLQATGDR</sequence>
<evidence type="ECO:0000256" key="6">
    <source>
        <dbReference type="ARBA" id="ARBA00022989"/>
    </source>
</evidence>
<keyword evidence="7 8" id="KW-0472">Membrane</keyword>
<feature type="transmembrane region" description="Helical" evidence="8">
    <location>
        <begin position="272"/>
        <end position="293"/>
    </location>
</feature>
<evidence type="ECO:0000313" key="9">
    <source>
        <dbReference type="EMBL" id="MFN2976601.1"/>
    </source>
</evidence>
<proteinExistence type="predicted"/>
<comment type="subcellular location">
    <subcellularLocation>
        <location evidence="1">Cell membrane</location>
        <topology evidence="1">Multi-pass membrane protein</topology>
    </subcellularLocation>
</comment>
<feature type="transmembrane region" description="Helical" evidence="8">
    <location>
        <begin position="12"/>
        <end position="32"/>
    </location>
</feature>
<gene>
    <name evidence="9" type="ORF">ACK2TP_12575</name>
</gene>
<evidence type="ECO:0000256" key="7">
    <source>
        <dbReference type="ARBA" id="ARBA00023136"/>
    </source>
</evidence>
<dbReference type="InterPro" id="IPR036458">
    <property type="entry name" value="Na:dicarbo_symporter_sf"/>
</dbReference>
<protein>
    <submittedName>
        <fullName evidence="9">Dicarboxylate/amino acid:cation symporter</fullName>
    </submittedName>
</protein>
<feature type="transmembrane region" description="Helical" evidence="8">
    <location>
        <begin position="38"/>
        <end position="57"/>
    </location>
</feature>
<evidence type="ECO:0000256" key="8">
    <source>
        <dbReference type="SAM" id="Phobius"/>
    </source>
</evidence>
<keyword evidence="10" id="KW-1185">Reference proteome</keyword>
<dbReference type="Gene3D" id="1.10.3860.10">
    <property type="entry name" value="Sodium:dicarboxylate symporter"/>
    <property type="match status" value="1"/>
</dbReference>
<dbReference type="PANTHER" id="PTHR42865">
    <property type="entry name" value="PROTON/GLUTAMATE-ASPARTATE SYMPORTER"/>
    <property type="match status" value="1"/>
</dbReference>
<dbReference type="SUPFAM" id="SSF118215">
    <property type="entry name" value="Proton glutamate symport protein"/>
    <property type="match status" value="1"/>
</dbReference>
<evidence type="ECO:0000256" key="1">
    <source>
        <dbReference type="ARBA" id="ARBA00004651"/>
    </source>
</evidence>
<name>A0ABW9KNT9_9BACT</name>
<dbReference type="Pfam" id="PF00375">
    <property type="entry name" value="SDF"/>
    <property type="match status" value="1"/>
</dbReference>
<dbReference type="Proteomes" id="UP001634747">
    <property type="component" value="Unassembled WGS sequence"/>
</dbReference>
<comment type="caution">
    <text evidence="9">The sequence shown here is derived from an EMBL/GenBank/DDBJ whole genome shotgun (WGS) entry which is preliminary data.</text>
</comment>
<feature type="transmembrane region" description="Helical" evidence="8">
    <location>
        <begin position="236"/>
        <end position="260"/>
    </location>
</feature>
<dbReference type="EMBL" id="JBJYXY010000001">
    <property type="protein sequence ID" value="MFN2976601.1"/>
    <property type="molecule type" value="Genomic_DNA"/>
</dbReference>